<keyword evidence="1" id="KW-1015">Disulfide bond</keyword>
<dbReference type="PROSITE" id="PS00135">
    <property type="entry name" value="TRYPSIN_SER"/>
    <property type="match status" value="1"/>
</dbReference>
<gene>
    <name evidence="5" type="primary">Sb</name>
    <name evidence="5" type="ORF">GZH46_01038</name>
</gene>
<evidence type="ECO:0000256" key="2">
    <source>
        <dbReference type="RuleBase" id="RU363034"/>
    </source>
</evidence>
<feature type="region of interest" description="Disordered" evidence="3">
    <location>
        <begin position="273"/>
        <end position="311"/>
    </location>
</feature>
<evidence type="ECO:0000259" key="4">
    <source>
        <dbReference type="PROSITE" id="PS50240"/>
    </source>
</evidence>
<dbReference type="CDD" id="cd00190">
    <property type="entry name" value="Tryp_SPc"/>
    <property type="match status" value="1"/>
</dbReference>
<reference evidence="5 6" key="1">
    <citation type="submission" date="2020-10" db="EMBL/GenBank/DDBJ databases">
        <authorList>
            <person name="Klimov P.B."/>
            <person name="Dyachkov S.M."/>
            <person name="Chetverikov P.E."/>
        </authorList>
    </citation>
    <scope>NUCLEOTIDE SEQUENCE [LARGE SCALE GENOMIC DNA]</scope>
    <source>
        <strain evidence="5">BMOC 18-1129-001#AD2665</strain>
        <tissue evidence="5">Entire mites</tissue>
    </source>
</reference>
<dbReference type="PROSITE" id="PS50240">
    <property type="entry name" value="TRYPSIN_DOM"/>
    <property type="match status" value="1"/>
</dbReference>
<dbReference type="Pfam" id="PF00089">
    <property type="entry name" value="Trypsin"/>
    <property type="match status" value="2"/>
</dbReference>
<dbReference type="InterPro" id="IPR043504">
    <property type="entry name" value="Peptidase_S1_PA_chymotrypsin"/>
</dbReference>
<dbReference type="EMBL" id="JAIFTH010000150">
    <property type="protein sequence ID" value="KAG9510421.1"/>
    <property type="molecule type" value="Genomic_DNA"/>
</dbReference>
<name>A0ABQ7SAK6_9ACAR</name>
<keyword evidence="2" id="KW-0378">Hydrolase</keyword>
<feature type="region of interest" description="Disordered" evidence="3">
    <location>
        <begin position="91"/>
        <end position="110"/>
    </location>
</feature>
<feature type="compositionally biased region" description="Low complexity" evidence="3">
    <location>
        <begin position="355"/>
        <end position="367"/>
    </location>
</feature>
<comment type="caution">
    <text evidence="5">The sequence shown here is derived from an EMBL/GenBank/DDBJ whole genome shotgun (WGS) entry which is preliminary data.</text>
</comment>
<proteinExistence type="predicted"/>
<evidence type="ECO:0000313" key="5">
    <source>
        <dbReference type="EMBL" id="KAG9510421.1"/>
    </source>
</evidence>
<keyword evidence="2" id="KW-0645">Protease</keyword>
<feature type="compositionally biased region" description="Polar residues" evidence="3">
    <location>
        <begin position="299"/>
        <end position="310"/>
    </location>
</feature>
<dbReference type="InterPro" id="IPR018114">
    <property type="entry name" value="TRYPSIN_HIS"/>
</dbReference>
<dbReference type="SUPFAM" id="SSF50494">
    <property type="entry name" value="Trypsin-like serine proteases"/>
    <property type="match status" value="2"/>
</dbReference>
<dbReference type="PANTHER" id="PTHR24252">
    <property type="entry name" value="ACROSIN-RELATED"/>
    <property type="match status" value="1"/>
</dbReference>
<dbReference type="PROSITE" id="PS00134">
    <property type="entry name" value="TRYPSIN_HIS"/>
    <property type="match status" value="1"/>
</dbReference>
<dbReference type="Proteomes" id="UP000825002">
    <property type="component" value="Unassembled WGS sequence"/>
</dbReference>
<dbReference type="Gene3D" id="2.40.10.10">
    <property type="entry name" value="Trypsin-like serine proteases"/>
    <property type="match status" value="2"/>
</dbReference>
<dbReference type="InterPro" id="IPR009003">
    <property type="entry name" value="Peptidase_S1_PA"/>
</dbReference>
<feature type="domain" description="Peptidase S1" evidence="4">
    <location>
        <begin position="115"/>
        <end position="541"/>
    </location>
</feature>
<feature type="region of interest" description="Disordered" evidence="3">
    <location>
        <begin position="376"/>
        <end position="403"/>
    </location>
</feature>
<protein>
    <submittedName>
        <fullName evidence="5">Serine proteinase stubble</fullName>
    </submittedName>
</protein>
<dbReference type="InterPro" id="IPR001254">
    <property type="entry name" value="Trypsin_dom"/>
</dbReference>
<evidence type="ECO:0000256" key="1">
    <source>
        <dbReference type="ARBA" id="ARBA00023157"/>
    </source>
</evidence>
<feature type="compositionally biased region" description="Basic residues" evidence="3">
    <location>
        <begin position="96"/>
        <end position="105"/>
    </location>
</feature>
<dbReference type="PROSITE" id="PS51257">
    <property type="entry name" value="PROKAR_LIPOPROTEIN"/>
    <property type="match status" value="1"/>
</dbReference>
<keyword evidence="2" id="KW-0720">Serine protease</keyword>
<keyword evidence="6" id="KW-1185">Reference proteome</keyword>
<dbReference type="PANTHER" id="PTHR24252:SF7">
    <property type="entry name" value="HYALIN"/>
    <property type="match status" value="1"/>
</dbReference>
<feature type="compositionally biased region" description="Low complexity" evidence="3">
    <location>
        <begin position="275"/>
        <end position="289"/>
    </location>
</feature>
<dbReference type="InterPro" id="IPR033116">
    <property type="entry name" value="TRYPSIN_SER"/>
</dbReference>
<organism evidence="5 6">
    <name type="scientific">Fragariocoptes setiger</name>
    <dbReference type="NCBI Taxonomy" id="1670756"/>
    <lineage>
        <taxon>Eukaryota</taxon>
        <taxon>Metazoa</taxon>
        <taxon>Ecdysozoa</taxon>
        <taxon>Arthropoda</taxon>
        <taxon>Chelicerata</taxon>
        <taxon>Arachnida</taxon>
        <taxon>Acari</taxon>
        <taxon>Acariformes</taxon>
        <taxon>Trombidiformes</taxon>
        <taxon>Prostigmata</taxon>
        <taxon>Eupodina</taxon>
        <taxon>Eriophyoidea</taxon>
        <taxon>Phytoptidae</taxon>
        <taxon>Fragariocoptes</taxon>
    </lineage>
</organism>
<evidence type="ECO:0000313" key="6">
    <source>
        <dbReference type="Proteomes" id="UP000825002"/>
    </source>
</evidence>
<sequence>MIIRTRVDEAKMFPKFVQIAFAWLACLMPMPMASNQAIGFGSAGDHSMAARFNAHNMITFSAPTIDQSDSGSNNNNVNKLDQRYCGRPTMPIGTMRSRKTTHKQHQASSARIPRIVGGIDTRPGEFPWTVSVRLDGRPICGGSLINREWVLTAAHCLVGYNPRNLSAVLGAHRVRELDAELNSWATNVSLFIVHREYSYPRPFSNDIALINDYIMPICLPENNLNDTAAADNAAAAAANGVSINDGVVVTDKMSDTEIMKAFYDLERNYLSSASPQNPVQHQQQIQNQQVKKKVKSGSHNKLNSAVSNNANERHALLPGKVFSTIHPSNINGMFMDKIKYSTFEMDIVQNALNPSNSNNNNNNSESINEIDTDSNDKQLEQDESNSNKNRPVSLNEDPSDTRNIIRHDDSYVGLIATVVGWGWVRDLDPSLDSTNKVHSSSVLQKVKLPILHNDRCEQWFQAQGKKITLLPSQFCAGFRVGGKDACRGDSGGPMISEMSNELDRYYLLGVVSAGIGCARPGLPGLYTRVSSFLPWIHTHVHRY</sequence>
<feature type="region of interest" description="Disordered" evidence="3">
    <location>
        <begin position="351"/>
        <end position="370"/>
    </location>
</feature>
<evidence type="ECO:0000256" key="3">
    <source>
        <dbReference type="SAM" id="MobiDB-lite"/>
    </source>
</evidence>
<dbReference type="SMART" id="SM00020">
    <property type="entry name" value="Tryp_SPc"/>
    <property type="match status" value="1"/>
</dbReference>
<accession>A0ABQ7SAK6</accession>